<dbReference type="PANTHER" id="PTHR30535">
    <property type="entry name" value="VITAMIN B12-BINDING PROTEIN"/>
    <property type="match status" value="1"/>
</dbReference>
<dbReference type="SUPFAM" id="SSF53807">
    <property type="entry name" value="Helical backbone' metal receptor"/>
    <property type="match status" value="1"/>
</dbReference>
<dbReference type="InterPro" id="IPR050902">
    <property type="entry name" value="ABC_Transporter_SBP"/>
</dbReference>
<comment type="caution">
    <text evidence="3">The sequence shown here is derived from an EMBL/GenBank/DDBJ whole genome shotgun (WGS) entry which is preliminary data.</text>
</comment>
<feature type="domain" description="Fe/B12 periplasmic-binding" evidence="2">
    <location>
        <begin position="25"/>
        <end position="281"/>
    </location>
</feature>
<reference evidence="3" key="1">
    <citation type="journal article" date="2014" name="Int. J. Syst. Evol. Microbiol.">
        <title>Complete genome sequence of Corynebacterium casei LMG S-19264T (=DSM 44701T), isolated from a smear-ripened cheese.</title>
        <authorList>
            <consortium name="US DOE Joint Genome Institute (JGI-PGF)"/>
            <person name="Walter F."/>
            <person name="Albersmeier A."/>
            <person name="Kalinowski J."/>
            <person name="Ruckert C."/>
        </authorList>
    </citation>
    <scope>NUCLEOTIDE SEQUENCE</scope>
    <source>
        <strain evidence="3">KCTC 42650</strain>
    </source>
</reference>
<dbReference type="Pfam" id="PF01497">
    <property type="entry name" value="Peripla_BP_2"/>
    <property type="match status" value="1"/>
</dbReference>
<gene>
    <name evidence="3" type="ORF">GCM10017056_16840</name>
</gene>
<evidence type="ECO:0000259" key="2">
    <source>
        <dbReference type="PROSITE" id="PS50983"/>
    </source>
</evidence>
<dbReference type="RefSeq" id="WP_189679620.1">
    <property type="nucleotide sequence ID" value="NZ_BNCJ01000003.1"/>
</dbReference>
<dbReference type="PROSITE" id="PS50983">
    <property type="entry name" value="FE_B12_PBP"/>
    <property type="match status" value="1"/>
</dbReference>
<evidence type="ECO:0000313" key="3">
    <source>
        <dbReference type="EMBL" id="GHF45838.1"/>
    </source>
</evidence>
<dbReference type="InterPro" id="IPR002491">
    <property type="entry name" value="ABC_transptr_periplasmic_BD"/>
</dbReference>
<name>A0A8J3GX61_9RHOB</name>
<feature type="signal peptide" evidence="1">
    <location>
        <begin position="1"/>
        <end position="19"/>
    </location>
</feature>
<accession>A0A8J3GX61</accession>
<dbReference type="EMBL" id="BNCJ01000003">
    <property type="protein sequence ID" value="GHF45838.1"/>
    <property type="molecule type" value="Genomic_DNA"/>
</dbReference>
<keyword evidence="1" id="KW-0732">Signal</keyword>
<dbReference type="Gene3D" id="3.40.50.1980">
    <property type="entry name" value="Nitrogenase molybdenum iron protein domain"/>
    <property type="match status" value="2"/>
</dbReference>
<organism evidence="3 4">
    <name type="scientific">Seohaeicola zhoushanensis</name>
    <dbReference type="NCBI Taxonomy" id="1569283"/>
    <lineage>
        <taxon>Bacteria</taxon>
        <taxon>Pseudomonadati</taxon>
        <taxon>Pseudomonadota</taxon>
        <taxon>Alphaproteobacteria</taxon>
        <taxon>Rhodobacterales</taxon>
        <taxon>Roseobacteraceae</taxon>
        <taxon>Seohaeicola</taxon>
    </lineage>
</organism>
<dbReference type="Proteomes" id="UP000626220">
    <property type="component" value="Unassembled WGS sequence"/>
</dbReference>
<feature type="chain" id="PRO_5035176873" evidence="1">
    <location>
        <begin position="20"/>
        <end position="281"/>
    </location>
</feature>
<evidence type="ECO:0000313" key="4">
    <source>
        <dbReference type="Proteomes" id="UP000626220"/>
    </source>
</evidence>
<evidence type="ECO:0000256" key="1">
    <source>
        <dbReference type="SAM" id="SignalP"/>
    </source>
</evidence>
<dbReference type="AlphaFoldDB" id="A0A8J3GX61"/>
<reference evidence="3" key="2">
    <citation type="submission" date="2020-09" db="EMBL/GenBank/DDBJ databases">
        <authorList>
            <person name="Sun Q."/>
            <person name="Kim S."/>
        </authorList>
    </citation>
    <scope>NUCLEOTIDE SEQUENCE</scope>
    <source>
        <strain evidence="3">KCTC 42650</strain>
    </source>
</reference>
<keyword evidence="4" id="KW-1185">Reference proteome</keyword>
<sequence length="281" mass="27778">MRGLKAALLALALAAPAQAADKAGGIVSVGGAITEIVFALGAGDRLAARDATSLYPEAAQALPDVGYLRALSPEGVLSVGPSLILADQGAGPPETMEVLKAASIPLVLIPDVYSAEGVAAKVTAVGAAIGEAEKAAALAAEVTGRITEATAQAKARAGDTPKRVLFILSAAGGRIMASGSGTAADAMIALAGAENAVSGFEGYKPLTDEAILAAAPDAILMMERGGEHDSPVDELVALPAIAATPAGQARAVVRMEGLYLLGFGPRTGDAVGELSAALYGN</sequence>
<proteinExistence type="predicted"/>
<protein>
    <submittedName>
        <fullName evidence="3">Hemin ABC transporter substrate-binding protein</fullName>
    </submittedName>
</protein>
<dbReference type="PANTHER" id="PTHR30535:SF4">
    <property type="entry name" value="HEMIN-BINDING PERIPLASMIC PROTEIN HMUT"/>
    <property type="match status" value="1"/>
</dbReference>